<gene>
    <name evidence="2" type="ORF">CVT23_08320</name>
</gene>
<protein>
    <submittedName>
        <fullName evidence="2">XRE family transcriptional regulator</fullName>
    </submittedName>
</protein>
<reference evidence="2 3" key="1">
    <citation type="submission" date="2017-11" db="EMBL/GenBank/DDBJ databases">
        <title>Draft genome sequence of Rhizobiales bacterium SY3-13.</title>
        <authorList>
            <person name="Sun C."/>
        </authorList>
    </citation>
    <scope>NUCLEOTIDE SEQUENCE [LARGE SCALE GENOMIC DNA]</scope>
    <source>
        <strain evidence="2 3">SY3-13</strain>
    </source>
</reference>
<name>A0A2M9G264_9PROT</name>
<dbReference type="Pfam" id="PF01381">
    <property type="entry name" value="HTH_3"/>
    <property type="match status" value="1"/>
</dbReference>
<dbReference type="OrthoDB" id="9797172at2"/>
<feature type="domain" description="HTH cro/C1-type" evidence="1">
    <location>
        <begin position="15"/>
        <end position="69"/>
    </location>
</feature>
<sequence length="135" mass="14860">MQHDRSVDRHVGERIRSRRAELGLTQHDLASTLGISYQQVQKYETGSNRVSAGRLYDLSRRLGCHVGYFFDGLEPSTVMPELGHGGQNRTTIELARNFNRLPTGTVKGAISSLVRALADGEETSIQAAAHRIAAE</sequence>
<dbReference type="CDD" id="cd00093">
    <property type="entry name" value="HTH_XRE"/>
    <property type="match status" value="1"/>
</dbReference>
<evidence type="ECO:0000313" key="2">
    <source>
        <dbReference type="EMBL" id="PJK29776.1"/>
    </source>
</evidence>
<dbReference type="SMART" id="SM00530">
    <property type="entry name" value="HTH_XRE"/>
    <property type="match status" value="1"/>
</dbReference>
<accession>A0A2M9G264</accession>
<dbReference type="AlphaFoldDB" id="A0A2M9G264"/>
<proteinExistence type="predicted"/>
<dbReference type="InterPro" id="IPR001387">
    <property type="entry name" value="Cro/C1-type_HTH"/>
</dbReference>
<comment type="caution">
    <text evidence="2">The sequence shown here is derived from an EMBL/GenBank/DDBJ whole genome shotgun (WGS) entry which is preliminary data.</text>
</comment>
<keyword evidence="3" id="KW-1185">Reference proteome</keyword>
<evidence type="ECO:0000259" key="1">
    <source>
        <dbReference type="PROSITE" id="PS50943"/>
    </source>
</evidence>
<dbReference type="SUPFAM" id="SSF47413">
    <property type="entry name" value="lambda repressor-like DNA-binding domains"/>
    <property type="match status" value="1"/>
</dbReference>
<dbReference type="Proteomes" id="UP000229498">
    <property type="component" value="Unassembled WGS sequence"/>
</dbReference>
<dbReference type="PROSITE" id="PS50943">
    <property type="entry name" value="HTH_CROC1"/>
    <property type="match status" value="1"/>
</dbReference>
<evidence type="ECO:0000313" key="3">
    <source>
        <dbReference type="Proteomes" id="UP000229498"/>
    </source>
</evidence>
<dbReference type="InterPro" id="IPR010982">
    <property type="entry name" value="Lambda_DNA-bd_dom_sf"/>
</dbReference>
<dbReference type="GO" id="GO:0003677">
    <property type="term" value="F:DNA binding"/>
    <property type="evidence" value="ECO:0007669"/>
    <property type="project" value="InterPro"/>
</dbReference>
<dbReference type="EMBL" id="PHIG01000031">
    <property type="protein sequence ID" value="PJK29776.1"/>
    <property type="molecule type" value="Genomic_DNA"/>
</dbReference>
<dbReference type="Gene3D" id="1.10.260.40">
    <property type="entry name" value="lambda repressor-like DNA-binding domains"/>
    <property type="match status" value="1"/>
</dbReference>
<organism evidence="2 3">
    <name type="scientific">Minwuia thermotolerans</name>
    <dbReference type="NCBI Taxonomy" id="2056226"/>
    <lineage>
        <taxon>Bacteria</taxon>
        <taxon>Pseudomonadati</taxon>
        <taxon>Pseudomonadota</taxon>
        <taxon>Alphaproteobacteria</taxon>
        <taxon>Minwuiales</taxon>
        <taxon>Minwuiaceae</taxon>
        <taxon>Minwuia</taxon>
    </lineage>
</organism>
<dbReference type="RefSeq" id="WP_109793053.1">
    <property type="nucleotide sequence ID" value="NZ_PHIG01000031.1"/>
</dbReference>